<dbReference type="EMBL" id="CCKQ01004073">
    <property type="protein sequence ID" value="CDW75205.1"/>
    <property type="molecule type" value="Genomic_DNA"/>
</dbReference>
<evidence type="ECO:0000313" key="2">
    <source>
        <dbReference type="EMBL" id="CDW75205.1"/>
    </source>
</evidence>
<proteinExistence type="predicted"/>
<reference evidence="2 3" key="1">
    <citation type="submission" date="2014-06" db="EMBL/GenBank/DDBJ databases">
        <authorList>
            <person name="Swart Estienne"/>
        </authorList>
    </citation>
    <scope>NUCLEOTIDE SEQUENCE [LARGE SCALE GENOMIC DNA]</scope>
    <source>
        <strain evidence="2 3">130c</strain>
    </source>
</reference>
<keyword evidence="3" id="KW-1185">Reference proteome</keyword>
<evidence type="ECO:0000313" key="3">
    <source>
        <dbReference type="Proteomes" id="UP000039865"/>
    </source>
</evidence>
<gene>
    <name evidence="2" type="primary">Contig14945.g15926</name>
    <name evidence="2" type="ORF">STYLEM_4192</name>
</gene>
<dbReference type="InParanoid" id="A0A077ZZ52"/>
<evidence type="ECO:0000256" key="1">
    <source>
        <dbReference type="SAM" id="MobiDB-lite"/>
    </source>
</evidence>
<sequence>MSDNHQQSECNNETILPLKIKESMKLSILDDIQKLRNSYTENLVNNASEKSGAKSAFYKKLQEIQDRKEQQKRINSAIDGTKERLEVKIANSESSEQQDSLIFKRSKNGQKITDFFRLNKRLLPQSIISKPHSEKVNAFNIQKDNALLTNLLNYGQNTSNSKQSSEFTFDSSQLTIDQNESTFDGYNASSQLNHSIKGSHSQSNINKRLQKINLKLTEKRKGPRKINIQKSSIFDNLTESESSNMCAKQNKSKKSKKSKKAVFSQQNICNFKRSIESQQSQNDLEQNNEDFIGFGKIKNSYQGINNDMGNESTEISLVNNQTIDSQSIHHSQ</sequence>
<feature type="region of interest" description="Disordered" evidence="1">
    <location>
        <begin position="239"/>
        <end position="259"/>
    </location>
</feature>
<dbReference type="AlphaFoldDB" id="A0A077ZZ52"/>
<organism evidence="2 3">
    <name type="scientific">Stylonychia lemnae</name>
    <name type="common">Ciliate</name>
    <dbReference type="NCBI Taxonomy" id="5949"/>
    <lineage>
        <taxon>Eukaryota</taxon>
        <taxon>Sar</taxon>
        <taxon>Alveolata</taxon>
        <taxon>Ciliophora</taxon>
        <taxon>Intramacronucleata</taxon>
        <taxon>Spirotrichea</taxon>
        <taxon>Stichotrichia</taxon>
        <taxon>Sporadotrichida</taxon>
        <taxon>Oxytrichidae</taxon>
        <taxon>Stylonychinae</taxon>
        <taxon>Stylonychia</taxon>
    </lineage>
</organism>
<feature type="compositionally biased region" description="Basic residues" evidence="1">
    <location>
        <begin position="250"/>
        <end position="259"/>
    </location>
</feature>
<name>A0A077ZZ52_STYLE</name>
<dbReference type="Proteomes" id="UP000039865">
    <property type="component" value="Unassembled WGS sequence"/>
</dbReference>
<accession>A0A077ZZ52</accession>
<protein>
    <submittedName>
        <fullName evidence="2">Uncharacterized protein</fullName>
    </submittedName>
</protein>
<feature type="compositionally biased region" description="Polar residues" evidence="1">
    <location>
        <begin position="239"/>
        <end position="249"/>
    </location>
</feature>